<dbReference type="GO" id="GO:0005768">
    <property type="term" value="C:endosome"/>
    <property type="evidence" value="ECO:0007669"/>
    <property type="project" value="TreeGrafter"/>
</dbReference>
<sequence>MNGPSELADALKSPFMARVSIIILASIAAFYLGKHVSNANSQFFFINSPRSFLSSPSPSHSIAISPNANISVDISSIIATPPPAAPPPPPPPPPQPERFGIVDENGVMTEDFDVGEFDSSLVGEWENVTDRNEKGGDSGDEAGRVRVKVNKFELCPMSMKEYIPCLDNEEAIKKLKSTANGEKFERHCPGVGDGLNCLVPTPRGYKVPIPWPRSRDEVWYYNVPHQRLVDDKGGQNWIVRSKSKFKFPGGGTQFIHGADQYLDQISKMVPDIAFGQNTRVVLDVGCGVASFGAFLLSRNVLTMSIAPKDVHENQIQFALERGVPAMLAAFATRRLLYPSQAFDLIHCSRCRINWTRDDGILLFEVDRMLRRGGYFAWAAQPVYKHEEAQQEVWKEMEELTSRICWELVKKEGYIAIWRKPLNNTCYISRNPGTRAPLCDPDDDPNNVWYVNLKACITQLPENGHGANVAQWPGRLREPPARLQDVQMDAYMAKKELFLAESGYWNEIVRGYVRVYHWQKLKLRNVMDMRAGFGGFAAALIDLTVDCWVMNVVPTSGPNTLPVIYDRGLIGVTHDWCEPFDTYPRTYDLLHAAGLFSREQKRCNITLILLEMDRILRPGGRVYIRDTRFVIDEIKAITLAMDWKTEVRDTSEGPFSSRKLLICEKRLPRS</sequence>
<dbReference type="PANTHER" id="PTHR10108">
    <property type="entry name" value="SAM-DEPENDENT METHYLTRANSFERASE"/>
    <property type="match status" value="1"/>
</dbReference>
<evidence type="ECO:0000256" key="3">
    <source>
        <dbReference type="ARBA" id="ARBA00022603"/>
    </source>
</evidence>
<dbReference type="GO" id="GO:0000139">
    <property type="term" value="C:Golgi membrane"/>
    <property type="evidence" value="ECO:0007669"/>
    <property type="project" value="UniProtKB-SubCell"/>
</dbReference>
<dbReference type="GO" id="GO:0008168">
    <property type="term" value="F:methyltransferase activity"/>
    <property type="evidence" value="ECO:0007669"/>
    <property type="project" value="UniProtKB-UniRule"/>
</dbReference>
<dbReference type="EC" id="2.1.1.-" evidence="10"/>
<dbReference type="InterPro" id="IPR029063">
    <property type="entry name" value="SAM-dependent_MTases_sf"/>
</dbReference>
<dbReference type="FunFam" id="3.40.50.150:FF:000043">
    <property type="entry name" value="probable methyltransferase PMT3"/>
    <property type="match status" value="1"/>
</dbReference>
<evidence type="ECO:0000313" key="12">
    <source>
        <dbReference type="RefSeq" id="XP_039132587.1"/>
    </source>
</evidence>
<keyword evidence="11" id="KW-1185">Reference proteome</keyword>
<evidence type="ECO:0000256" key="8">
    <source>
        <dbReference type="ARBA" id="ARBA00023136"/>
    </source>
</evidence>
<keyword evidence="8" id="KW-0472">Membrane</keyword>
<name>A0AB40BYX0_DIOCR</name>
<evidence type="ECO:0000256" key="1">
    <source>
        <dbReference type="ARBA" id="ARBA00004323"/>
    </source>
</evidence>
<protein>
    <recommendedName>
        <fullName evidence="10">Methyltransferase</fullName>
        <ecNumber evidence="10">2.1.1.-</ecNumber>
    </recommendedName>
</protein>
<keyword evidence="5" id="KW-0812">Transmembrane</keyword>
<dbReference type="Proteomes" id="UP001515500">
    <property type="component" value="Chromosome 9"/>
</dbReference>
<reference evidence="12" key="1">
    <citation type="submission" date="2025-08" db="UniProtKB">
        <authorList>
            <consortium name="RefSeq"/>
        </authorList>
    </citation>
    <scope>IDENTIFICATION</scope>
</reference>
<dbReference type="PANTHER" id="PTHR10108:SF1144">
    <property type="entry name" value="METHYLTRANSFERASE PMT10-RELATED"/>
    <property type="match status" value="1"/>
</dbReference>
<evidence type="ECO:0000313" key="11">
    <source>
        <dbReference type="Proteomes" id="UP001515500"/>
    </source>
</evidence>
<evidence type="ECO:0000256" key="5">
    <source>
        <dbReference type="ARBA" id="ARBA00022692"/>
    </source>
</evidence>
<comment type="similarity">
    <text evidence="2 10">Belongs to the methyltransferase superfamily.</text>
</comment>
<evidence type="ECO:0000256" key="2">
    <source>
        <dbReference type="ARBA" id="ARBA00008361"/>
    </source>
</evidence>
<evidence type="ECO:0000256" key="4">
    <source>
        <dbReference type="ARBA" id="ARBA00022679"/>
    </source>
</evidence>
<dbReference type="GO" id="GO:0005802">
    <property type="term" value="C:trans-Golgi network"/>
    <property type="evidence" value="ECO:0007669"/>
    <property type="project" value="TreeGrafter"/>
</dbReference>
<evidence type="ECO:0000256" key="6">
    <source>
        <dbReference type="ARBA" id="ARBA00022968"/>
    </source>
</evidence>
<dbReference type="SUPFAM" id="SSF53335">
    <property type="entry name" value="S-adenosyl-L-methionine-dependent methyltransferases"/>
    <property type="match status" value="2"/>
</dbReference>
<dbReference type="InterPro" id="IPR004159">
    <property type="entry name" value="Put_SAM_MeTrfase"/>
</dbReference>
<evidence type="ECO:0000256" key="9">
    <source>
        <dbReference type="ARBA" id="ARBA00023180"/>
    </source>
</evidence>
<dbReference type="Pfam" id="PF03141">
    <property type="entry name" value="Methyltransf_29"/>
    <property type="match status" value="1"/>
</dbReference>
<accession>A0AB40BYX0</accession>
<gene>
    <name evidence="12" type="primary">LOC120269319</name>
</gene>
<dbReference type="AlphaFoldDB" id="A0AB40BYX0"/>
<dbReference type="Gene3D" id="3.40.50.150">
    <property type="entry name" value="Vaccinia Virus protein VP39"/>
    <property type="match status" value="1"/>
</dbReference>
<organism evidence="11 12">
    <name type="scientific">Dioscorea cayennensis subsp. rotundata</name>
    <name type="common">White Guinea yam</name>
    <name type="synonym">Dioscorea rotundata</name>
    <dbReference type="NCBI Taxonomy" id="55577"/>
    <lineage>
        <taxon>Eukaryota</taxon>
        <taxon>Viridiplantae</taxon>
        <taxon>Streptophyta</taxon>
        <taxon>Embryophyta</taxon>
        <taxon>Tracheophyta</taxon>
        <taxon>Spermatophyta</taxon>
        <taxon>Magnoliopsida</taxon>
        <taxon>Liliopsida</taxon>
        <taxon>Dioscoreales</taxon>
        <taxon>Dioscoreaceae</taxon>
        <taxon>Dioscorea</taxon>
    </lineage>
</organism>
<keyword evidence="7" id="KW-1133">Transmembrane helix</keyword>
<dbReference type="RefSeq" id="XP_039132587.1">
    <property type="nucleotide sequence ID" value="XM_039276653.1"/>
</dbReference>
<evidence type="ECO:0000256" key="7">
    <source>
        <dbReference type="ARBA" id="ARBA00022989"/>
    </source>
</evidence>
<comment type="subcellular location">
    <subcellularLocation>
        <location evidence="1">Golgi apparatus membrane</location>
        <topology evidence="1">Single-pass type II membrane protein</topology>
    </subcellularLocation>
    <subcellularLocation>
        <location evidence="10">Membrane</location>
        <topology evidence="10">Single-pass type II membrane protein</topology>
    </subcellularLocation>
</comment>
<keyword evidence="9 10" id="KW-0325">Glycoprotein</keyword>
<dbReference type="GeneID" id="120269319"/>
<evidence type="ECO:0000256" key="10">
    <source>
        <dbReference type="RuleBase" id="RU366043"/>
    </source>
</evidence>
<keyword evidence="4 10" id="KW-0808">Transferase</keyword>
<proteinExistence type="inferred from homology"/>
<keyword evidence="6 10" id="KW-0735">Signal-anchor</keyword>
<keyword evidence="3 10" id="KW-0489">Methyltransferase</keyword>
<dbReference type="GO" id="GO:0032259">
    <property type="term" value="P:methylation"/>
    <property type="evidence" value="ECO:0007669"/>
    <property type="project" value="UniProtKB-KW"/>
</dbReference>